<feature type="transmembrane region" description="Helical" evidence="2">
    <location>
        <begin position="618"/>
        <end position="637"/>
    </location>
</feature>
<evidence type="ECO:0000256" key="1">
    <source>
        <dbReference type="SAM" id="MobiDB-lite"/>
    </source>
</evidence>
<dbReference type="OrthoDB" id="5236983at2759"/>
<feature type="region of interest" description="Disordered" evidence="1">
    <location>
        <begin position="22"/>
        <end position="41"/>
    </location>
</feature>
<keyword evidence="2" id="KW-0472">Membrane</keyword>
<feature type="compositionally biased region" description="Basic residues" evidence="1">
    <location>
        <begin position="27"/>
        <end position="37"/>
    </location>
</feature>
<name>A0A4U0XQ76_9PEZI</name>
<comment type="caution">
    <text evidence="3">The sequence shown here is derived from an EMBL/GenBank/DDBJ whole genome shotgun (WGS) entry which is preliminary data.</text>
</comment>
<keyword evidence="2" id="KW-0812">Transmembrane</keyword>
<evidence type="ECO:0000256" key="2">
    <source>
        <dbReference type="SAM" id="Phobius"/>
    </source>
</evidence>
<proteinExistence type="predicted"/>
<dbReference type="EMBL" id="NAJQ01000085">
    <property type="protein sequence ID" value="TKA79640.1"/>
    <property type="molecule type" value="Genomic_DNA"/>
</dbReference>
<accession>A0A4U0XQ76</accession>
<keyword evidence="2" id="KW-1133">Transmembrane helix</keyword>
<protein>
    <submittedName>
        <fullName evidence="3">Uncharacterized protein</fullName>
    </submittedName>
</protein>
<sequence length="697" mass="79173">MGWRSFSNDIVPFPTPNRNRNIYFPNVRRRPRSRSPSRRPEDEAAWERSILALRDRRVKDRVGDLGWVLEYATAWLYKHLVRNQTEVADALDHVRECEGVDGETPFLVFEYLNTALFGGKLRGMVHVRWKALASNSPGTTSAAGVVPGVTRICIELNRTPFQDGDGEIDELLDALIHQMIHAYFLVTCGAQKKGAQQDGRLLDGLHFGVIMYTIQDIARQCKDEPLELTFHAAKRRENDIGPFGRPYLPAGNNKFIALSTKGSSIAAAPADGQSHCSLDNRSVRVPQIKNWQVEGYSVAIDLDMESKGDIIYDFSVYKTFDPVDRVKGPPSSTYIELIWDKKRVMVKREHSHKYASIKKPLEKNNKMELAVPECSKKVFENIYDFFNRGSYDTGHDDRPMRLQPQGRKGPPTLVVYDRPSGKDAWFDVVAHLQTFKVAEAMKFEELQAYALRVLWDLQETDSDPIDALKVLYNENDNSGPIHAELHKWARDFLGQTEDGGGVGTRDCFGYHNYNGVYGRRSNLDKIIECYGDRFKQLYYRNMALQDDVKIVRAGLDHHHQGFRQDPLEDWGRQLLPGAAAQQLALPANAVLDIQDIEHEQRIQLRAARPRSWLSPRDVMTPASFLFFVAFIAGYVRYRRQARPLMGLNARHVPLGLPGLLPPQQRSGTMAGFHGFGGGPRVRVPSMGFGREEFELDF</sequence>
<reference evidence="3 4" key="1">
    <citation type="submission" date="2017-03" db="EMBL/GenBank/DDBJ databases">
        <title>Genomes of endolithic fungi from Antarctica.</title>
        <authorList>
            <person name="Coleine C."/>
            <person name="Masonjones S."/>
            <person name="Stajich J.E."/>
        </authorList>
    </citation>
    <scope>NUCLEOTIDE SEQUENCE [LARGE SCALE GENOMIC DNA]</scope>
    <source>
        <strain evidence="3 4">CCFEE 5184</strain>
    </source>
</reference>
<dbReference type="STRING" id="329884.A0A4U0XQ76"/>
<dbReference type="AlphaFoldDB" id="A0A4U0XQ76"/>
<keyword evidence="4" id="KW-1185">Reference proteome</keyword>
<gene>
    <name evidence="3" type="ORF">B0A55_03447</name>
</gene>
<dbReference type="Proteomes" id="UP000309340">
    <property type="component" value="Unassembled WGS sequence"/>
</dbReference>
<evidence type="ECO:0000313" key="3">
    <source>
        <dbReference type="EMBL" id="TKA79640.1"/>
    </source>
</evidence>
<evidence type="ECO:0000313" key="4">
    <source>
        <dbReference type="Proteomes" id="UP000309340"/>
    </source>
</evidence>
<organism evidence="3 4">
    <name type="scientific">Friedmanniomyces simplex</name>
    <dbReference type="NCBI Taxonomy" id="329884"/>
    <lineage>
        <taxon>Eukaryota</taxon>
        <taxon>Fungi</taxon>
        <taxon>Dikarya</taxon>
        <taxon>Ascomycota</taxon>
        <taxon>Pezizomycotina</taxon>
        <taxon>Dothideomycetes</taxon>
        <taxon>Dothideomycetidae</taxon>
        <taxon>Mycosphaerellales</taxon>
        <taxon>Teratosphaeriaceae</taxon>
        <taxon>Friedmanniomyces</taxon>
    </lineage>
</organism>